<feature type="domain" description="F-box" evidence="1">
    <location>
        <begin position="92"/>
        <end position="143"/>
    </location>
</feature>
<protein>
    <recommendedName>
        <fullName evidence="1">F-box domain-containing protein</fullName>
    </recommendedName>
</protein>
<name>A0A9W8UC15_9HYPO</name>
<dbReference type="AlphaFoldDB" id="A0A9W8UC15"/>
<reference evidence="2" key="1">
    <citation type="submission" date="2022-10" db="EMBL/GenBank/DDBJ databases">
        <title>Fusarium specimens isolated from Avocado Roots.</title>
        <authorList>
            <person name="Stajich J."/>
            <person name="Roper C."/>
            <person name="Heimlech-Rivalta G."/>
        </authorList>
    </citation>
    <scope>NUCLEOTIDE SEQUENCE</scope>
    <source>
        <strain evidence="2">CF00143</strain>
    </source>
</reference>
<gene>
    <name evidence="2" type="ORF">NW766_003590</name>
</gene>
<comment type="caution">
    <text evidence="2">The sequence shown here is derived from an EMBL/GenBank/DDBJ whole genome shotgun (WGS) entry which is preliminary data.</text>
</comment>
<dbReference type="SUPFAM" id="SSF81383">
    <property type="entry name" value="F-box domain"/>
    <property type="match status" value="1"/>
</dbReference>
<accession>A0A9W8UC15</accession>
<sequence length="416" mass="48256">MCEGYMGVESWSMSVLAPLRKEQIPLETNDWLGLFLEQVAVGDAVSSPKLFCILNDSFDAFHRLYRPSIDVHSAALVQLDQALKKPNRPDAESRLEKLPSELIRHIHLYLDPVDVIALGLCSQRLWIRAVTTIHHDRRLYSWIDTPIFLTGFRKTTLPPAIYELYHQVKDSSMEEHSVDCDMMDQRNPCTHHESTGSWSAWKQSAMHGYTSLIPSELEYHQRREIPRLLSSSVIPESLHEPLKSCLALHDLNDEGQWYFRSLTTKQYIRMELVKDQTISELTTVSLTGNRWLTLDILLMWLINWQESDELPKAGPTRKPSDLVKNVFNNGSRVIESEIAQMRGYFMEMYTGKWAGHCLDVVKHAQSTMESGWTDITGEIEESSQRWFAGIYLEVYLVNDRDQKNYWDRFAKDQMEK</sequence>
<proteinExistence type="predicted"/>
<dbReference type="Proteomes" id="UP001152130">
    <property type="component" value="Unassembled WGS sequence"/>
</dbReference>
<evidence type="ECO:0000313" key="3">
    <source>
        <dbReference type="Proteomes" id="UP001152130"/>
    </source>
</evidence>
<dbReference type="OrthoDB" id="2588098at2759"/>
<dbReference type="PROSITE" id="PS50181">
    <property type="entry name" value="FBOX"/>
    <property type="match status" value="1"/>
</dbReference>
<organism evidence="2 3">
    <name type="scientific">Fusarium irregulare</name>
    <dbReference type="NCBI Taxonomy" id="2494466"/>
    <lineage>
        <taxon>Eukaryota</taxon>
        <taxon>Fungi</taxon>
        <taxon>Dikarya</taxon>
        <taxon>Ascomycota</taxon>
        <taxon>Pezizomycotina</taxon>
        <taxon>Sordariomycetes</taxon>
        <taxon>Hypocreomycetidae</taxon>
        <taxon>Hypocreales</taxon>
        <taxon>Nectriaceae</taxon>
        <taxon>Fusarium</taxon>
        <taxon>Fusarium incarnatum-equiseti species complex</taxon>
    </lineage>
</organism>
<evidence type="ECO:0000259" key="1">
    <source>
        <dbReference type="PROSITE" id="PS50181"/>
    </source>
</evidence>
<dbReference type="Pfam" id="PF00646">
    <property type="entry name" value="F-box"/>
    <property type="match status" value="1"/>
</dbReference>
<dbReference type="EMBL" id="JAPDHF010000005">
    <property type="protein sequence ID" value="KAJ4017528.1"/>
    <property type="molecule type" value="Genomic_DNA"/>
</dbReference>
<keyword evidence="3" id="KW-1185">Reference proteome</keyword>
<dbReference type="CDD" id="cd09917">
    <property type="entry name" value="F-box_SF"/>
    <property type="match status" value="1"/>
</dbReference>
<dbReference type="InterPro" id="IPR036047">
    <property type="entry name" value="F-box-like_dom_sf"/>
</dbReference>
<evidence type="ECO:0000313" key="2">
    <source>
        <dbReference type="EMBL" id="KAJ4017528.1"/>
    </source>
</evidence>
<dbReference type="InterPro" id="IPR001810">
    <property type="entry name" value="F-box_dom"/>
</dbReference>